<keyword evidence="4 9" id="KW-0812">Transmembrane</keyword>
<evidence type="ECO:0000313" key="10">
    <source>
        <dbReference type="EMBL" id="RWS11539.1"/>
    </source>
</evidence>
<evidence type="ECO:0000256" key="6">
    <source>
        <dbReference type="ARBA" id="ARBA00023054"/>
    </source>
</evidence>
<dbReference type="Pfam" id="PF15086">
    <property type="entry name" value="UPF0542"/>
    <property type="match status" value="1"/>
</dbReference>
<dbReference type="PANTHER" id="PTHR28644:SF1">
    <property type="entry name" value="SMALL INTEGRAL MEMBRANE PROTEIN 15"/>
    <property type="match status" value="1"/>
</dbReference>
<evidence type="ECO:0000256" key="9">
    <source>
        <dbReference type="SAM" id="Phobius"/>
    </source>
</evidence>
<reference evidence="12 13" key="1">
    <citation type="journal article" date="2018" name="Gigascience">
        <title>Genomes of trombidid mites reveal novel predicted allergens and laterally-transferred genes associated with secondary metabolism.</title>
        <authorList>
            <person name="Dong X."/>
            <person name="Chaisiri K."/>
            <person name="Xia D."/>
            <person name="Armstrong S.D."/>
            <person name="Fang Y."/>
            <person name="Donnelly M.J."/>
            <person name="Kadowaki T."/>
            <person name="McGarry J.W."/>
            <person name="Darby A.C."/>
            <person name="Makepeace B.L."/>
        </authorList>
    </citation>
    <scope>NUCLEOTIDE SEQUENCE [LARGE SCALE GENOMIC DNA]</scope>
    <source>
        <strain evidence="12">UoL-WK</strain>
    </source>
</reference>
<dbReference type="InterPro" id="IPR027877">
    <property type="entry name" value="Smim15"/>
</dbReference>
<keyword evidence="5 9" id="KW-1133">Transmembrane helix</keyword>
<feature type="region of interest" description="Disordered" evidence="8">
    <location>
        <begin position="77"/>
        <end position="96"/>
    </location>
</feature>
<comment type="subcellular location">
    <subcellularLocation>
        <location evidence="1">Membrane</location>
        <topology evidence="1">Single-pass membrane protein</topology>
    </subcellularLocation>
</comment>
<evidence type="ECO:0000256" key="2">
    <source>
        <dbReference type="ARBA" id="ARBA00006758"/>
    </source>
</evidence>
<evidence type="ECO:0000313" key="13">
    <source>
        <dbReference type="Proteomes" id="UP000285301"/>
    </source>
</evidence>
<evidence type="ECO:0000313" key="11">
    <source>
        <dbReference type="EMBL" id="RWS11701.1"/>
    </source>
</evidence>
<evidence type="ECO:0000313" key="12">
    <source>
        <dbReference type="EMBL" id="RWS12523.1"/>
    </source>
</evidence>
<evidence type="ECO:0000256" key="5">
    <source>
        <dbReference type="ARBA" id="ARBA00022989"/>
    </source>
</evidence>
<keyword evidence="6" id="KW-0175">Coiled coil</keyword>
<dbReference type="PANTHER" id="PTHR28644">
    <property type="entry name" value="SMALL INTEGRAL MEMBRANE PROTEIN 15"/>
    <property type="match status" value="1"/>
</dbReference>
<dbReference type="EMBL" id="NCKU01001286">
    <property type="protein sequence ID" value="RWS12523.1"/>
    <property type="molecule type" value="Genomic_DNA"/>
</dbReference>
<evidence type="ECO:0000256" key="7">
    <source>
        <dbReference type="ARBA" id="ARBA00023136"/>
    </source>
</evidence>
<sequence length="96" mass="11333">MKRASLFLQYERFETEAMFEFFGDLFTILAKYANENPTQFVTTVLLILSPFFVVSAYLSWKLAKHLELEQKKKKAKQRRIENIKSNTAVGPRLKRE</sequence>
<dbReference type="OrthoDB" id="6282848at2759"/>
<dbReference type="Proteomes" id="UP000285301">
    <property type="component" value="Unassembled WGS sequence"/>
</dbReference>
<dbReference type="GO" id="GO:0016020">
    <property type="term" value="C:membrane"/>
    <property type="evidence" value="ECO:0007669"/>
    <property type="project" value="UniProtKB-SubCell"/>
</dbReference>
<protein>
    <recommendedName>
        <fullName evidence="3">Small integral membrane protein 15</fullName>
    </recommendedName>
</protein>
<dbReference type="EMBL" id="NCKU01001600">
    <property type="protein sequence ID" value="RWS11701.1"/>
    <property type="molecule type" value="Genomic_DNA"/>
</dbReference>
<keyword evidence="7 9" id="KW-0472">Membrane</keyword>
<keyword evidence="13" id="KW-1185">Reference proteome</keyword>
<name>A0A3S3SD50_9ACAR</name>
<evidence type="ECO:0000256" key="4">
    <source>
        <dbReference type="ARBA" id="ARBA00022692"/>
    </source>
</evidence>
<accession>A0A3S3SD50</accession>
<proteinExistence type="inferred from homology"/>
<gene>
    <name evidence="10" type="ORF">B4U79_00163</name>
    <name evidence="11" type="ORF">B4U79_08510</name>
    <name evidence="12" type="ORF">B4U79_10436</name>
</gene>
<feature type="transmembrane region" description="Helical" evidence="9">
    <location>
        <begin position="40"/>
        <end position="63"/>
    </location>
</feature>
<evidence type="ECO:0000256" key="3">
    <source>
        <dbReference type="ARBA" id="ARBA00017904"/>
    </source>
</evidence>
<dbReference type="AlphaFoldDB" id="A0A3S3SD50"/>
<comment type="caution">
    <text evidence="12">The sequence shown here is derived from an EMBL/GenBank/DDBJ whole genome shotgun (WGS) entry which is preliminary data.</text>
</comment>
<organism evidence="12 13">
    <name type="scientific">Dinothrombium tinctorium</name>
    <dbReference type="NCBI Taxonomy" id="1965070"/>
    <lineage>
        <taxon>Eukaryota</taxon>
        <taxon>Metazoa</taxon>
        <taxon>Ecdysozoa</taxon>
        <taxon>Arthropoda</taxon>
        <taxon>Chelicerata</taxon>
        <taxon>Arachnida</taxon>
        <taxon>Acari</taxon>
        <taxon>Acariformes</taxon>
        <taxon>Trombidiformes</taxon>
        <taxon>Prostigmata</taxon>
        <taxon>Anystina</taxon>
        <taxon>Parasitengona</taxon>
        <taxon>Trombidioidea</taxon>
        <taxon>Trombidiidae</taxon>
        <taxon>Dinothrombium</taxon>
    </lineage>
</organism>
<comment type="similarity">
    <text evidence="2">Belongs to the SMIM15 family.</text>
</comment>
<evidence type="ECO:0000256" key="8">
    <source>
        <dbReference type="SAM" id="MobiDB-lite"/>
    </source>
</evidence>
<reference evidence="12" key="2">
    <citation type="submission" date="2018-11" db="EMBL/GenBank/DDBJ databases">
        <title>Trombidioid mite genomics.</title>
        <authorList>
            <person name="Dong X."/>
        </authorList>
    </citation>
    <scope>NUCLEOTIDE SEQUENCE</scope>
    <source>
        <strain evidence="12">UoL-WK</strain>
    </source>
</reference>
<dbReference type="EMBL" id="NCKU01001664">
    <property type="protein sequence ID" value="RWS11539.1"/>
    <property type="molecule type" value="Genomic_DNA"/>
</dbReference>
<evidence type="ECO:0000256" key="1">
    <source>
        <dbReference type="ARBA" id="ARBA00004167"/>
    </source>
</evidence>